<reference evidence="2 3" key="1">
    <citation type="submission" date="2022-11" db="EMBL/GenBank/DDBJ databases">
        <title>Mycobacterium sp. nov.</title>
        <authorList>
            <person name="Papic B."/>
            <person name="Spicic S."/>
            <person name="Duvnjak S."/>
        </authorList>
    </citation>
    <scope>NUCLEOTIDE SEQUENCE [LARGE SCALE GENOMIC DNA]</scope>
    <source>
        <strain evidence="2 3">CVI_P4</strain>
    </source>
</reference>
<accession>A0ABT3SP65</accession>
<comment type="caution">
    <text evidence="2">The sequence shown here is derived from an EMBL/GenBank/DDBJ whole genome shotgun (WGS) entry which is preliminary data.</text>
</comment>
<organism evidence="2 3">
    <name type="scientific">Mycobacterium pinniadriaticum</name>
    <dbReference type="NCBI Taxonomy" id="2994102"/>
    <lineage>
        <taxon>Bacteria</taxon>
        <taxon>Bacillati</taxon>
        <taxon>Actinomycetota</taxon>
        <taxon>Actinomycetes</taxon>
        <taxon>Mycobacteriales</taxon>
        <taxon>Mycobacteriaceae</taxon>
        <taxon>Mycobacterium</taxon>
    </lineage>
</organism>
<dbReference type="Proteomes" id="UP001300745">
    <property type="component" value="Unassembled WGS sequence"/>
</dbReference>
<evidence type="ECO:0000313" key="2">
    <source>
        <dbReference type="EMBL" id="MCX2940963.1"/>
    </source>
</evidence>
<gene>
    <name evidence="2" type="ORF">ORI27_30170</name>
</gene>
<evidence type="ECO:0000313" key="3">
    <source>
        <dbReference type="Proteomes" id="UP001300745"/>
    </source>
</evidence>
<keyword evidence="3" id="KW-1185">Reference proteome</keyword>
<feature type="transmembrane region" description="Helical" evidence="1">
    <location>
        <begin position="36"/>
        <end position="59"/>
    </location>
</feature>
<proteinExistence type="predicted"/>
<evidence type="ECO:0000256" key="1">
    <source>
        <dbReference type="SAM" id="Phobius"/>
    </source>
</evidence>
<sequence>MYKFLAGLFAGFAIIHLGFALFADMDTLRFFGRTWSLGYIWGEVVLYSALTLLFAYLGWRKKTSGAART</sequence>
<protein>
    <submittedName>
        <fullName evidence="2">Uncharacterized protein</fullName>
    </submittedName>
</protein>
<keyword evidence="1" id="KW-0812">Transmembrane</keyword>
<name>A0ABT3SP65_9MYCO</name>
<dbReference type="EMBL" id="JAPJDO010000052">
    <property type="protein sequence ID" value="MCX2940963.1"/>
    <property type="molecule type" value="Genomic_DNA"/>
</dbReference>
<keyword evidence="1" id="KW-1133">Transmembrane helix</keyword>
<keyword evidence="1" id="KW-0472">Membrane</keyword>
<dbReference type="RefSeq" id="WP_266000836.1">
    <property type="nucleotide sequence ID" value="NZ_JAPJDN010000052.1"/>
</dbReference>